<keyword evidence="2" id="KW-0472">Membrane</keyword>
<dbReference type="InterPro" id="IPR003782">
    <property type="entry name" value="SCO1/SenC"/>
</dbReference>
<reference evidence="3 4" key="1">
    <citation type="submission" date="2024-08" db="EMBL/GenBank/DDBJ databases">
        <title>Whole-genome sequencing of halo(alkali)philic microorganisms from hypersaline lakes.</title>
        <authorList>
            <person name="Sorokin D.Y."/>
            <person name="Merkel A.Y."/>
            <person name="Messina E."/>
            <person name="Yakimov M."/>
        </authorList>
    </citation>
    <scope>NUCLEOTIDE SEQUENCE [LARGE SCALE GENOMIC DNA]</scope>
    <source>
        <strain evidence="3 4">AB-hyl4</strain>
    </source>
</reference>
<accession>A0ABV4UAM2</accession>
<comment type="caution">
    <text evidence="3">The sequence shown here is derived from an EMBL/GenBank/DDBJ whole genome shotgun (WGS) entry which is preliminary data.</text>
</comment>
<evidence type="ECO:0000313" key="4">
    <source>
        <dbReference type="Proteomes" id="UP001575105"/>
    </source>
</evidence>
<keyword evidence="2" id="KW-0812">Transmembrane</keyword>
<feature type="transmembrane region" description="Helical" evidence="2">
    <location>
        <begin position="12"/>
        <end position="36"/>
    </location>
</feature>
<keyword evidence="2" id="KW-1133">Transmembrane helix</keyword>
<dbReference type="Pfam" id="PF02630">
    <property type="entry name" value="SCO1-SenC"/>
    <property type="match status" value="1"/>
</dbReference>
<sequence>MAKKTNEFRNTLLFFAGAAVGAVVLAGLLASVTVMMRGTPTASEREPVPVLYGVPSFELTSQAEQAVRRDDLRGKVWVANFIFTRCASVCPMVTGRTAELQQMLRTHERWSDMRLISFTVDPGHDTPEVLRDYGQRFGADPEQWLFLTGERDYVWQLIEQGFRLPVEDAPDNPEMPILHSDKFVLVDRDGQIRGYYSALDQAERAQLLVDLHTVVSEPWSSDGDAGSRAAAGAARR</sequence>
<evidence type="ECO:0000256" key="1">
    <source>
        <dbReference type="ARBA" id="ARBA00010996"/>
    </source>
</evidence>
<dbReference type="InterPro" id="IPR036249">
    <property type="entry name" value="Thioredoxin-like_sf"/>
</dbReference>
<proteinExistence type="inferred from homology"/>
<dbReference type="SUPFAM" id="SSF52833">
    <property type="entry name" value="Thioredoxin-like"/>
    <property type="match status" value="1"/>
</dbReference>
<gene>
    <name evidence="3" type="ORF">ACERK3_16695</name>
</gene>
<dbReference type="PANTHER" id="PTHR12151">
    <property type="entry name" value="ELECTRON TRANSPORT PROTIN SCO1/SENC FAMILY MEMBER"/>
    <property type="match status" value="1"/>
</dbReference>
<organism evidence="3 4">
    <name type="scientific">Natronomicrosphaera hydrolytica</name>
    <dbReference type="NCBI Taxonomy" id="3242702"/>
    <lineage>
        <taxon>Bacteria</taxon>
        <taxon>Pseudomonadati</taxon>
        <taxon>Planctomycetota</taxon>
        <taxon>Phycisphaerae</taxon>
        <taxon>Phycisphaerales</taxon>
        <taxon>Phycisphaeraceae</taxon>
        <taxon>Natronomicrosphaera</taxon>
    </lineage>
</organism>
<comment type="similarity">
    <text evidence="1">Belongs to the SCO1/2 family.</text>
</comment>
<dbReference type="Proteomes" id="UP001575105">
    <property type="component" value="Unassembled WGS sequence"/>
</dbReference>
<dbReference type="Gene3D" id="3.40.30.10">
    <property type="entry name" value="Glutaredoxin"/>
    <property type="match status" value="1"/>
</dbReference>
<dbReference type="RefSeq" id="WP_425346850.1">
    <property type="nucleotide sequence ID" value="NZ_JBGUBD010000013.1"/>
</dbReference>
<dbReference type="CDD" id="cd02968">
    <property type="entry name" value="SCO"/>
    <property type="match status" value="1"/>
</dbReference>
<keyword evidence="4" id="KW-1185">Reference proteome</keyword>
<protein>
    <submittedName>
        <fullName evidence="3">SCO family protein</fullName>
    </submittedName>
</protein>
<dbReference type="EMBL" id="JBGUBD010000013">
    <property type="protein sequence ID" value="MFA9479924.1"/>
    <property type="molecule type" value="Genomic_DNA"/>
</dbReference>
<evidence type="ECO:0000313" key="3">
    <source>
        <dbReference type="EMBL" id="MFA9479924.1"/>
    </source>
</evidence>
<dbReference type="PANTHER" id="PTHR12151:SF25">
    <property type="entry name" value="LINALOOL DEHYDRATASE_ISOMERASE DOMAIN-CONTAINING PROTEIN"/>
    <property type="match status" value="1"/>
</dbReference>
<name>A0ABV4UAM2_9BACT</name>
<evidence type="ECO:0000256" key="2">
    <source>
        <dbReference type="SAM" id="Phobius"/>
    </source>
</evidence>